<reference evidence="2" key="2">
    <citation type="submission" date="2022-09" db="EMBL/GenBank/DDBJ databases">
        <authorList>
            <person name="Sun Q."/>
            <person name="Ohkuma M."/>
        </authorList>
    </citation>
    <scope>NUCLEOTIDE SEQUENCE</scope>
    <source>
        <strain evidence="2">JCM 13583</strain>
    </source>
</reference>
<evidence type="ECO:0000256" key="1">
    <source>
        <dbReference type="SAM" id="Phobius"/>
    </source>
</evidence>
<sequence>MLLRVLLLPVIPGLILLFSVIASYVSRKSLGKVLSTLNRKASEIEDISAKHLSKEIFTFLASRSAMEASRARALVSMGVNLGREEIESAAGEVKSGIVDLVPSLRRAAEASLYLDRVRNGIKWVVRTLLIYGITISASGYLLIGLYYVGGSSRTLSLLAGIFFGGTVIFAIVIAMVLLDVDSASKAIHLRFEETESEFI</sequence>
<keyword evidence="1" id="KW-1133">Transmembrane helix</keyword>
<name>A0AA37BS73_9ARCH</name>
<accession>A0AA37BS73</accession>
<keyword evidence="1" id="KW-0472">Membrane</keyword>
<comment type="caution">
    <text evidence="2">The sequence shown here is derived from an EMBL/GenBank/DDBJ whole genome shotgun (WGS) entry which is preliminary data.</text>
</comment>
<keyword evidence="3" id="KW-1185">Reference proteome</keyword>
<feature type="transmembrane region" description="Helical" evidence="1">
    <location>
        <begin position="155"/>
        <end position="178"/>
    </location>
</feature>
<evidence type="ECO:0000313" key="3">
    <source>
        <dbReference type="Proteomes" id="UP000632195"/>
    </source>
</evidence>
<protein>
    <submittedName>
        <fullName evidence="2">Uncharacterized protein</fullName>
    </submittedName>
</protein>
<dbReference type="EMBL" id="BMNY01000002">
    <property type="protein sequence ID" value="GGM76419.1"/>
    <property type="molecule type" value="Genomic_DNA"/>
</dbReference>
<reference evidence="2" key="1">
    <citation type="journal article" date="2014" name="Int. J. Syst. Evol. Microbiol.">
        <title>Complete genome sequence of Corynebacterium casei LMG S-19264T (=DSM 44701T), isolated from a smear-ripened cheese.</title>
        <authorList>
            <consortium name="US DOE Joint Genome Institute (JGI-PGF)"/>
            <person name="Walter F."/>
            <person name="Albersmeier A."/>
            <person name="Kalinowski J."/>
            <person name="Ruckert C."/>
        </authorList>
    </citation>
    <scope>NUCLEOTIDE SEQUENCE</scope>
    <source>
        <strain evidence="2">JCM 13583</strain>
    </source>
</reference>
<organism evidence="2 3">
    <name type="scientific">Thermogymnomonas acidicola</name>
    <dbReference type="NCBI Taxonomy" id="399579"/>
    <lineage>
        <taxon>Archaea</taxon>
        <taxon>Methanobacteriati</taxon>
        <taxon>Thermoplasmatota</taxon>
        <taxon>Thermoplasmata</taxon>
        <taxon>Thermoplasmatales</taxon>
        <taxon>Thermogymnomonas</taxon>
    </lineage>
</organism>
<dbReference type="Proteomes" id="UP000632195">
    <property type="component" value="Unassembled WGS sequence"/>
</dbReference>
<keyword evidence="1" id="KW-0812">Transmembrane</keyword>
<feature type="transmembrane region" description="Helical" evidence="1">
    <location>
        <begin position="128"/>
        <end position="149"/>
    </location>
</feature>
<proteinExistence type="predicted"/>
<feature type="transmembrane region" description="Helical" evidence="1">
    <location>
        <begin position="6"/>
        <end position="25"/>
    </location>
</feature>
<dbReference type="AlphaFoldDB" id="A0AA37BS73"/>
<evidence type="ECO:0000313" key="2">
    <source>
        <dbReference type="EMBL" id="GGM76419.1"/>
    </source>
</evidence>
<gene>
    <name evidence="2" type="ORF">GCM10007108_12930</name>
</gene>